<dbReference type="InterPro" id="IPR008775">
    <property type="entry name" value="Phytyl_CoA_dOase-like"/>
</dbReference>
<reference evidence="1 2" key="1">
    <citation type="submission" date="2014-01" db="EMBL/GenBank/DDBJ databases">
        <title>Full genme sequencing of cellulolytic bacterium Gynuella sunshinyii YC6258T gen. nov., sp. nov.</title>
        <authorList>
            <person name="Khan H."/>
            <person name="Chung E.J."/>
            <person name="Chung Y.R."/>
        </authorList>
    </citation>
    <scope>NUCLEOTIDE SEQUENCE [LARGE SCALE GENOMIC DNA]</scope>
    <source>
        <strain evidence="1 2">YC6258</strain>
    </source>
</reference>
<dbReference type="InterPro" id="IPR029063">
    <property type="entry name" value="SAM-dependent_MTases_sf"/>
</dbReference>
<dbReference type="EMBL" id="CP007142">
    <property type="protein sequence ID" value="AJQ93331.1"/>
    <property type="molecule type" value="Genomic_DNA"/>
</dbReference>
<dbReference type="PANTHER" id="PTHR31630:SF6">
    <property type="entry name" value="PHYTANOYL-COA DIOXYGENASE-RELATED"/>
    <property type="match status" value="1"/>
</dbReference>
<dbReference type="AlphaFoldDB" id="A0A0C5VGL2"/>
<dbReference type="HOGENOM" id="CLU_397283_0_0_6"/>
<dbReference type="PATRIC" id="fig|1445510.3.peg.1250"/>
<protein>
    <submittedName>
        <fullName evidence="1">Protein involved in biosynthesis of mitomycin antibiotics/polyketide fumonisin</fullName>
    </submittedName>
</protein>
<accession>A0A0C5VGL2</accession>
<dbReference type="OrthoDB" id="1157001at2"/>
<dbReference type="Proteomes" id="UP000032266">
    <property type="component" value="Chromosome"/>
</dbReference>
<dbReference type="STRING" id="1445510.YC6258_01283"/>
<dbReference type="SUPFAM" id="SSF53335">
    <property type="entry name" value="S-adenosyl-L-methionine-dependent methyltransferases"/>
    <property type="match status" value="1"/>
</dbReference>
<sequence>MSPVQPTSHDKDFLPGNDMEIGPERLADDIIEHVSALMDTAPDAGFAKTHIDALVTAFAGLTGISANDDLGQTLGMSLQSGIALSPVQAAKCLQDLMRTHTFIVAVTKAIQDQLAVKGQVEILYAGTGPYGLLLVPVLACLQDRRVRATLLDIHQENIAAVTRVVESLGIQNYIRAVELADATTWQPPQGLRFDIVLSETMNWMLKNEPQVLIFSHLQQYLRDTQSVLIPQHVVLDACLYNAGQFSRYCQGECDKPAETSLGIFACLNRQTATAIANGQTQVLNGTIHIPDPLPDGQNALKFRTEVQVYQDLWLRERQSSLCIAMTFDHRQFSPGDVIVMNYLFGAAANGEPPGFDIGFPDKSVANVEPVSAQQIGMLGIRHLQRLWHKAQLQKVGQLDSDLTAKEWVLDRTLIDLLGVGLGECLEFLYHQATDFNVFEQWLLDCSPDGFDTERVKNMNAVIDRLLSPPLPQKSSPSFLSTEQLAFWHEQGYLVVEGVLNESQCQATVDLIYQFLDKHPEQPLSWYEPHPAMHNIMVQLFRHPILDDNRRSETARKVFADLWQTDRLQCSVDRVGFNPPETDQYCFQGTRLHWDLDFSKPLTFSTQGLIYLTDVAQDQGAFRCVPGFHHHLQDWLAGLPSGSDPNQQDLSMLTVKNIAAPAGSLVIWHQFLPHGASPNRARHPRLVQYVNMTA</sequence>
<name>A0A0C5VGL2_9GAMM</name>
<dbReference type="SUPFAM" id="SSF51197">
    <property type="entry name" value="Clavaminate synthase-like"/>
    <property type="match status" value="1"/>
</dbReference>
<dbReference type="Gene3D" id="2.60.120.620">
    <property type="entry name" value="q2cbj1_9rhob like domain"/>
    <property type="match status" value="1"/>
</dbReference>
<dbReference type="PANTHER" id="PTHR31630">
    <property type="entry name" value="PHYTANOYL-COA DIOXYGENASE-RELATED-RELATED"/>
    <property type="match status" value="1"/>
</dbReference>
<proteinExistence type="predicted"/>
<dbReference type="Pfam" id="PF05721">
    <property type="entry name" value="PhyH"/>
    <property type="match status" value="1"/>
</dbReference>
<dbReference type="KEGG" id="gsn:YC6258_01283"/>
<dbReference type="RefSeq" id="WP_052830090.1">
    <property type="nucleotide sequence ID" value="NZ_CP007142.1"/>
</dbReference>
<organism evidence="1 2">
    <name type="scientific">Gynuella sunshinyii YC6258</name>
    <dbReference type="NCBI Taxonomy" id="1445510"/>
    <lineage>
        <taxon>Bacteria</taxon>
        <taxon>Pseudomonadati</taxon>
        <taxon>Pseudomonadota</taxon>
        <taxon>Gammaproteobacteria</taxon>
        <taxon>Oceanospirillales</taxon>
        <taxon>Saccharospirillaceae</taxon>
        <taxon>Gynuella</taxon>
    </lineage>
</organism>
<dbReference type="Gene3D" id="3.40.50.150">
    <property type="entry name" value="Vaccinia Virus protein VP39"/>
    <property type="match status" value="1"/>
</dbReference>
<keyword evidence="2" id="KW-1185">Reference proteome</keyword>
<evidence type="ECO:0000313" key="2">
    <source>
        <dbReference type="Proteomes" id="UP000032266"/>
    </source>
</evidence>
<dbReference type="GO" id="GO:0016706">
    <property type="term" value="F:2-oxoglutarate-dependent dioxygenase activity"/>
    <property type="evidence" value="ECO:0007669"/>
    <property type="project" value="UniProtKB-ARBA"/>
</dbReference>
<gene>
    <name evidence="1" type="ORF">YC6258_01283</name>
</gene>
<evidence type="ECO:0000313" key="1">
    <source>
        <dbReference type="EMBL" id="AJQ93331.1"/>
    </source>
</evidence>